<name>A0A081BXD3_VECG1</name>
<sequence>MPRQNRVTPFSTLIATSARGTFTGNRGCLHDGHEQIRRQFQGKRWIICLLDFKGRRRSIMTPGHYTELFFLDEATALTAGHRPCAECQRERFKLFREIWAKANLEIAGTSRPTASTLDAILHQERIATHRQTHRFCHSIEHLPDGTFVTDDEHIAYLVLRNQLLRWRPFGYEHPPVRIIRYPVRVLTPASVVCTLAAGYPVSIHSSAFQGAEQIQ</sequence>
<dbReference type="eggNOG" id="ENOG5031E6R">
    <property type="taxonomic scope" value="Bacteria"/>
</dbReference>
<gene>
    <name evidence="1" type="ORF">U27_03952</name>
</gene>
<proteinExistence type="predicted"/>
<dbReference type="EMBL" id="DF820465">
    <property type="protein sequence ID" value="GAK56988.1"/>
    <property type="molecule type" value="Genomic_DNA"/>
</dbReference>
<evidence type="ECO:0000313" key="1">
    <source>
        <dbReference type="EMBL" id="GAK56988.1"/>
    </source>
</evidence>
<accession>A0A081BXD3</accession>
<organism evidence="1">
    <name type="scientific">Vecturithrix granuli</name>
    <dbReference type="NCBI Taxonomy" id="1499967"/>
    <lineage>
        <taxon>Bacteria</taxon>
        <taxon>Candidatus Moduliflexota</taxon>
        <taxon>Candidatus Vecturitrichia</taxon>
        <taxon>Candidatus Vecturitrichales</taxon>
        <taxon>Candidatus Vecturitrichaceae</taxon>
        <taxon>Candidatus Vecturithrix</taxon>
    </lineage>
</organism>
<keyword evidence="2" id="KW-1185">Reference proteome</keyword>
<evidence type="ECO:0000313" key="2">
    <source>
        <dbReference type="Proteomes" id="UP000030661"/>
    </source>
</evidence>
<protein>
    <recommendedName>
        <fullName evidence="3">Ada DNA repair metal-binding domain-containing protein</fullName>
    </recommendedName>
</protein>
<dbReference type="Proteomes" id="UP000030661">
    <property type="component" value="Unassembled WGS sequence"/>
</dbReference>
<dbReference type="HOGENOM" id="CLU_097546_0_0_0"/>
<dbReference type="AlphaFoldDB" id="A0A081BXD3"/>
<dbReference type="STRING" id="1499967.U27_03952"/>
<evidence type="ECO:0008006" key="3">
    <source>
        <dbReference type="Google" id="ProtNLM"/>
    </source>
</evidence>
<reference evidence="1" key="1">
    <citation type="journal article" date="2015" name="PeerJ">
        <title>First genomic representation of candidate bacterial phylum KSB3 points to enhanced environmental sensing as a trigger of wastewater bulking.</title>
        <authorList>
            <person name="Sekiguchi Y."/>
            <person name="Ohashi A."/>
            <person name="Parks D.H."/>
            <person name="Yamauchi T."/>
            <person name="Tyson G.W."/>
            <person name="Hugenholtz P."/>
        </authorList>
    </citation>
    <scope>NUCLEOTIDE SEQUENCE [LARGE SCALE GENOMIC DNA]</scope>
</reference>